<organism evidence="2 3">
    <name type="scientific">Pustulibacterium marinum</name>
    <dbReference type="NCBI Taxonomy" id="1224947"/>
    <lineage>
        <taxon>Bacteria</taxon>
        <taxon>Pseudomonadati</taxon>
        <taxon>Bacteroidota</taxon>
        <taxon>Flavobacteriia</taxon>
        <taxon>Flavobacteriales</taxon>
        <taxon>Flavobacteriaceae</taxon>
        <taxon>Pustulibacterium</taxon>
    </lineage>
</organism>
<dbReference type="Proteomes" id="UP000199138">
    <property type="component" value="Unassembled WGS sequence"/>
</dbReference>
<gene>
    <name evidence="2" type="ORF">SAMN05216480_104198</name>
</gene>
<keyword evidence="1" id="KW-0812">Transmembrane</keyword>
<accession>A0A1I7GG90</accession>
<feature type="transmembrane region" description="Helical" evidence="1">
    <location>
        <begin position="40"/>
        <end position="58"/>
    </location>
</feature>
<reference evidence="2 3" key="1">
    <citation type="submission" date="2016-10" db="EMBL/GenBank/DDBJ databases">
        <authorList>
            <person name="de Groot N.N."/>
        </authorList>
    </citation>
    <scope>NUCLEOTIDE SEQUENCE [LARGE SCALE GENOMIC DNA]</scope>
    <source>
        <strain evidence="2 3">CGMCC 1.12333</strain>
    </source>
</reference>
<dbReference type="EMBL" id="FPBK01000004">
    <property type="protein sequence ID" value="SFU47492.1"/>
    <property type="molecule type" value="Genomic_DNA"/>
</dbReference>
<keyword evidence="1" id="KW-1133">Transmembrane helix</keyword>
<dbReference type="AlphaFoldDB" id="A0A1I7GG90"/>
<keyword evidence="1" id="KW-0472">Membrane</keyword>
<proteinExistence type="predicted"/>
<evidence type="ECO:0000313" key="3">
    <source>
        <dbReference type="Proteomes" id="UP000199138"/>
    </source>
</evidence>
<evidence type="ECO:0000313" key="2">
    <source>
        <dbReference type="EMBL" id="SFU47492.1"/>
    </source>
</evidence>
<name>A0A1I7GG90_9FLAO</name>
<protein>
    <submittedName>
        <fullName evidence="2">Uncharacterized protein</fullName>
    </submittedName>
</protein>
<sequence>MVSIILFILIDNYLILSYDSMIYHAIDKLKFIFDFKVGEIKSYSISIYFNIICFYFYLKYIPLHKYRLL</sequence>
<keyword evidence="3" id="KW-1185">Reference proteome</keyword>
<evidence type="ECO:0000256" key="1">
    <source>
        <dbReference type="SAM" id="Phobius"/>
    </source>
</evidence>